<dbReference type="InterPro" id="IPR006016">
    <property type="entry name" value="UspA"/>
</dbReference>
<evidence type="ECO:0000256" key="1">
    <source>
        <dbReference type="SAM" id="Coils"/>
    </source>
</evidence>
<evidence type="ECO:0000259" key="2">
    <source>
        <dbReference type="Pfam" id="PF00582"/>
    </source>
</evidence>
<dbReference type="SUPFAM" id="SSF52402">
    <property type="entry name" value="Adenine nucleotide alpha hydrolases-like"/>
    <property type="match status" value="2"/>
</dbReference>
<gene>
    <name evidence="3" type="ORF">AMSG_03107</name>
</gene>
<protein>
    <recommendedName>
        <fullName evidence="2">UspA domain-containing protein</fullName>
    </recommendedName>
</protein>
<dbReference type="RefSeq" id="XP_013760441.1">
    <property type="nucleotide sequence ID" value="XM_013904987.1"/>
</dbReference>
<dbReference type="PRINTS" id="PR01438">
    <property type="entry name" value="UNVRSLSTRESS"/>
</dbReference>
<evidence type="ECO:0000313" key="4">
    <source>
        <dbReference type="Proteomes" id="UP000054408"/>
    </source>
</evidence>
<dbReference type="AlphaFoldDB" id="A0A0L0D3C4"/>
<dbReference type="CDD" id="cd00293">
    <property type="entry name" value="USP-like"/>
    <property type="match status" value="1"/>
</dbReference>
<feature type="coiled-coil region" evidence="1">
    <location>
        <begin position="215"/>
        <end position="242"/>
    </location>
</feature>
<dbReference type="InterPro" id="IPR006015">
    <property type="entry name" value="Universal_stress_UspA"/>
</dbReference>
<dbReference type="Pfam" id="PF00582">
    <property type="entry name" value="Usp"/>
    <property type="match status" value="2"/>
</dbReference>
<dbReference type="Proteomes" id="UP000054408">
    <property type="component" value="Unassembled WGS sequence"/>
</dbReference>
<dbReference type="PANTHER" id="PTHR31964:SF113">
    <property type="entry name" value="USPA DOMAIN-CONTAINING PROTEIN"/>
    <property type="match status" value="1"/>
</dbReference>
<organism evidence="3 4">
    <name type="scientific">Thecamonas trahens ATCC 50062</name>
    <dbReference type="NCBI Taxonomy" id="461836"/>
    <lineage>
        <taxon>Eukaryota</taxon>
        <taxon>Apusozoa</taxon>
        <taxon>Apusomonadida</taxon>
        <taxon>Apusomonadidae</taxon>
        <taxon>Thecamonas</taxon>
    </lineage>
</organism>
<proteinExistence type="predicted"/>
<dbReference type="EMBL" id="GL349443">
    <property type="protein sequence ID" value="KNC46671.1"/>
    <property type="molecule type" value="Genomic_DNA"/>
</dbReference>
<feature type="domain" description="UspA" evidence="2">
    <location>
        <begin position="159"/>
        <end position="301"/>
    </location>
</feature>
<reference evidence="3 4" key="1">
    <citation type="submission" date="2010-05" db="EMBL/GenBank/DDBJ databases">
        <title>The Genome Sequence of Thecamonas trahens ATCC 50062.</title>
        <authorList>
            <consortium name="The Broad Institute Genome Sequencing Platform"/>
            <person name="Russ C."/>
            <person name="Cuomo C."/>
            <person name="Shea T."/>
            <person name="Young S.K."/>
            <person name="Zeng Q."/>
            <person name="Koehrsen M."/>
            <person name="Haas B."/>
            <person name="Borodovsky M."/>
            <person name="Guigo R."/>
            <person name="Alvarado L."/>
            <person name="Berlin A."/>
            <person name="Bochicchio J."/>
            <person name="Borenstein D."/>
            <person name="Chapman S."/>
            <person name="Chen Z."/>
            <person name="Freedman E."/>
            <person name="Gellesch M."/>
            <person name="Goldberg J."/>
            <person name="Griggs A."/>
            <person name="Gujja S."/>
            <person name="Heilman E."/>
            <person name="Heiman D."/>
            <person name="Hepburn T."/>
            <person name="Howarth C."/>
            <person name="Jen D."/>
            <person name="Larson L."/>
            <person name="Mehta T."/>
            <person name="Park D."/>
            <person name="Pearson M."/>
            <person name="Roberts A."/>
            <person name="Saif S."/>
            <person name="Shenoy N."/>
            <person name="Sisk P."/>
            <person name="Stolte C."/>
            <person name="Sykes S."/>
            <person name="Thomson T."/>
            <person name="Walk T."/>
            <person name="White J."/>
            <person name="Yandava C."/>
            <person name="Burger G."/>
            <person name="Gray M.W."/>
            <person name="Holland P.W.H."/>
            <person name="King N."/>
            <person name="Lang F.B.F."/>
            <person name="Roger A.J."/>
            <person name="Ruiz-Trillo I."/>
            <person name="Lander E."/>
            <person name="Nusbaum C."/>
        </authorList>
    </citation>
    <scope>NUCLEOTIDE SEQUENCE [LARGE SCALE GENOMIC DNA]</scope>
    <source>
        <strain evidence="3 4">ATCC 50062</strain>
    </source>
</reference>
<dbReference type="InterPro" id="IPR014729">
    <property type="entry name" value="Rossmann-like_a/b/a_fold"/>
</dbReference>
<sequence length="309" mass="32757">MSAGEGEYRHVLVAYDRSSHAHEALVYYVKTLFNEASDRISLVTVAKKDSDEEAARMALAQGRATLVELGVGEESIEDDVLATGAVAEAVVEAAEARACDLLVVGARGRGKVARFFLGSVSTYVVYHASAPVLVVKSGVVARLREEHPEWGPKVAESTSILCCLDGSAAADAAFNAALVAARGREVILFTVVEPMREVPGDSGEEGSSEVREVLLSIHQRKLDAAEALLKQYEERARDITDSVKAYVAVGDARDMVTRTVDAAATDIITLGASGKTGENVPLTIGSVATHVLHAVNVSAVLICQPTRQE</sequence>
<dbReference type="PANTHER" id="PTHR31964">
    <property type="entry name" value="ADENINE NUCLEOTIDE ALPHA HYDROLASES-LIKE SUPERFAMILY PROTEIN"/>
    <property type="match status" value="1"/>
</dbReference>
<feature type="domain" description="UspA" evidence="2">
    <location>
        <begin position="8"/>
        <end position="136"/>
    </location>
</feature>
<name>A0A0L0D3C4_THETB</name>
<dbReference type="GeneID" id="25562740"/>
<accession>A0A0L0D3C4</accession>
<evidence type="ECO:0000313" key="3">
    <source>
        <dbReference type="EMBL" id="KNC46671.1"/>
    </source>
</evidence>
<dbReference type="OrthoDB" id="6138496at2759"/>
<dbReference type="CDD" id="cd23659">
    <property type="entry name" value="USP_At3g01520-like"/>
    <property type="match status" value="1"/>
</dbReference>
<keyword evidence="1" id="KW-0175">Coiled coil</keyword>
<dbReference type="Gene3D" id="3.40.50.620">
    <property type="entry name" value="HUPs"/>
    <property type="match status" value="2"/>
</dbReference>
<keyword evidence="4" id="KW-1185">Reference proteome</keyword>
<dbReference type="eggNOG" id="ENOG502SE01">
    <property type="taxonomic scope" value="Eukaryota"/>
</dbReference>